<dbReference type="Pfam" id="PF02687">
    <property type="entry name" value="FtsX"/>
    <property type="match status" value="1"/>
</dbReference>
<keyword evidence="12" id="KW-1185">Reference proteome</keyword>
<evidence type="ECO:0000313" key="11">
    <source>
        <dbReference type="EMBL" id="OZI58872.1"/>
    </source>
</evidence>
<keyword evidence="6 8" id="KW-1133">Transmembrane helix</keyword>
<keyword evidence="5 8" id="KW-0812">Transmembrane</keyword>
<comment type="similarity">
    <text evidence="2">Belongs to the ABC-4 integral membrane protein family. LolC/E subfamily.</text>
</comment>
<evidence type="ECO:0000259" key="10">
    <source>
        <dbReference type="Pfam" id="PF12704"/>
    </source>
</evidence>
<evidence type="ECO:0000256" key="2">
    <source>
        <dbReference type="ARBA" id="ARBA00005236"/>
    </source>
</evidence>
<comment type="subcellular location">
    <subcellularLocation>
        <location evidence="1">Cell membrane</location>
        <topology evidence="1">Multi-pass membrane protein</topology>
    </subcellularLocation>
</comment>
<evidence type="ECO:0000313" key="12">
    <source>
        <dbReference type="Proteomes" id="UP000216354"/>
    </source>
</evidence>
<evidence type="ECO:0000256" key="5">
    <source>
        <dbReference type="ARBA" id="ARBA00022692"/>
    </source>
</evidence>
<dbReference type="InterPro" id="IPR003838">
    <property type="entry name" value="ABC3_permease_C"/>
</dbReference>
<dbReference type="NCBIfam" id="TIGR02212">
    <property type="entry name" value="lolCE"/>
    <property type="match status" value="1"/>
</dbReference>
<dbReference type="InterPro" id="IPR025857">
    <property type="entry name" value="MacB_PCD"/>
</dbReference>
<evidence type="ECO:0000256" key="1">
    <source>
        <dbReference type="ARBA" id="ARBA00004651"/>
    </source>
</evidence>
<keyword evidence="3" id="KW-0813">Transport</keyword>
<dbReference type="PANTHER" id="PTHR30489:SF0">
    <property type="entry name" value="LIPOPROTEIN-RELEASING SYSTEM TRANSMEMBRANE PROTEIN LOLE"/>
    <property type="match status" value="1"/>
</dbReference>
<feature type="transmembrane region" description="Helical" evidence="8">
    <location>
        <begin position="327"/>
        <end position="345"/>
    </location>
</feature>
<feature type="transmembrane region" description="Helical" evidence="8">
    <location>
        <begin position="285"/>
        <end position="307"/>
    </location>
</feature>
<evidence type="ECO:0000256" key="7">
    <source>
        <dbReference type="ARBA" id="ARBA00023136"/>
    </source>
</evidence>
<keyword evidence="4" id="KW-1003">Cell membrane</keyword>
<dbReference type="Proteomes" id="UP000216354">
    <property type="component" value="Unassembled WGS sequence"/>
</dbReference>
<feature type="transmembrane region" description="Helical" evidence="8">
    <location>
        <begin position="352"/>
        <end position="372"/>
    </location>
</feature>
<sequence length="426" mass="45842">MLKIPYELWIGARYAGMARLGRRSGRRDRFISFIAATSMAGIGLGVAALIVVLSVMNGFQKEVRDRMLSVLPHIELYIPGALPDRVLAQWDQFGNAAKQNPEVRGEAPFVAAQGMLVRGQALRGVQVRGIDPALEGKVSDLPKQMVSGNLADLVPGSFGAVLGSDLADDMGVKVGDTVLMLAPQGSISPAGFAPRMRQFTIVGTFSSGHYEYDSSLVFVDDDDAARVFRDSGTAGVRLRIADMQRAPQVAAELTKVLPPYVMASDWSRNNRTWFAAVQTEKRMMFLILALIVAVAAFNLLSSLVMAVKDKQSDIAILRTLGAGPGEVARIFLVQGALIGVIGTIAGVAGGMLIAYNVDVIVPFIEGLLGVHFLPREIYFISALPSDPQVQDIAIIGVTSLVLSLLATLYPSWRASRLQPAQVLRHD</sequence>
<evidence type="ECO:0000259" key="9">
    <source>
        <dbReference type="Pfam" id="PF02687"/>
    </source>
</evidence>
<gene>
    <name evidence="11" type="ORF">CAL27_19565</name>
</gene>
<dbReference type="Pfam" id="PF12704">
    <property type="entry name" value="MacB_PCD"/>
    <property type="match status" value="1"/>
</dbReference>
<evidence type="ECO:0000256" key="4">
    <source>
        <dbReference type="ARBA" id="ARBA00022475"/>
    </source>
</evidence>
<keyword evidence="11" id="KW-0449">Lipoprotein</keyword>
<evidence type="ECO:0000256" key="6">
    <source>
        <dbReference type="ARBA" id="ARBA00022989"/>
    </source>
</evidence>
<feature type="transmembrane region" description="Helical" evidence="8">
    <location>
        <begin position="30"/>
        <end position="56"/>
    </location>
</feature>
<proteinExistence type="inferred from homology"/>
<organism evidence="11 12">
    <name type="scientific">Bordetella genomosp. 1</name>
    <dbReference type="NCBI Taxonomy" id="1395607"/>
    <lineage>
        <taxon>Bacteria</taxon>
        <taxon>Pseudomonadati</taxon>
        <taxon>Pseudomonadota</taxon>
        <taxon>Betaproteobacteria</taxon>
        <taxon>Burkholderiales</taxon>
        <taxon>Alcaligenaceae</taxon>
        <taxon>Bordetella</taxon>
    </lineage>
</organism>
<feature type="transmembrane region" description="Helical" evidence="8">
    <location>
        <begin position="392"/>
        <end position="409"/>
    </location>
</feature>
<dbReference type="EMBL" id="NEVR01000004">
    <property type="protein sequence ID" value="OZI58872.1"/>
    <property type="molecule type" value="Genomic_DNA"/>
</dbReference>
<name>A0ABX4EXK6_9BORD</name>
<evidence type="ECO:0000256" key="8">
    <source>
        <dbReference type="SAM" id="Phobius"/>
    </source>
</evidence>
<keyword evidence="7 8" id="KW-0472">Membrane</keyword>
<feature type="domain" description="MacB-like periplasmic core" evidence="10">
    <location>
        <begin position="36"/>
        <end position="255"/>
    </location>
</feature>
<feature type="domain" description="ABC3 transporter permease C-terminal" evidence="9">
    <location>
        <begin position="286"/>
        <end position="419"/>
    </location>
</feature>
<reference evidence="11 12" key="1">
    <citation type="submission" date="2017-05" db="EMBL/GenBank/DDBJ databases">
        <title>Complete and WGS of Bordetella genogroups.</title>
        <authorList>
            <person name="Spilker T."/>
            <person name="Lipuma J."/>
        </authorList>
    </citation>
    <scope>NUCLEOTIDE SEQUENCE [LARGE SCALE GENOMIC DNA]</scope>
    <source>
        <strain evidence="11 12">AU9795</strain>
    </source>
</reference>
<dbReference type="InterPro" id="IPR011925">
    <property type="entry name" value="LolCE_TM"/>
</dbReference>
<protein>
    <submittedName>
        <fullName evidence="11">Lipoprotein-releasing system transmembrane subunit LolC</fullName>
    </submittedName>
</protein>
<evidence type="ECO:0000256" key="3">
    <source>
        <dbReference type="ARBA" id="ARBA00022448"/>
    </source>
</evidence>
<dbReference type="PANTHER" id="PTHR30489">
    <property type="entry name" value="LIPOPROTEIN-RELEASING SYSTEM TRANSMEMBRANE PROTEIN LOLE"/>
    <property type="match status" value="1"/>
</dbReference>
<accession>A0ABX4EXK6</accession>
<dbReference type="InterPro" id="IPR051447">
    <property type="entry name" value="Lipoprotein-release_system"/>
</dbReference>
<comment type="caution">
    <text evidence="11">The sequence shown here is derived from an EMBL/GenBank/DDBJ whole genome shotgun (WGS) entry which is preliminary data.</text>
</comment>